<dbReference type="EMBL" id="MF285619">
    <property type="protein sequence ID" value="ASZ78806.1"/>
    <property type="molecule type" value="Genomic_DNA"/>
</dbReference>
<dbReference type="Proteomes" id="UP000224362">
    <property type="component" value="Segment"/>
</dbReference>
<protein>
    <submittedName>
        <fullName evidence="1">Uncharacterized protein</fullName>
    </submittedName>
</protein>
<evidence type="ECO:0000313" key="1">
    <source>
        <dbReference type="EMBL" id="ASZ78806.1"/>
    </source>
</evidence>
<proteinExistence type="predicted"/>
<name>A0A249Y2A0_9CAUD</name>
<accession>A0A249Y2A0</accession>
<sequence>MSFVKKETLSVSNYYPGLGLYEPKDSVEEEVTYSIESVDSITGEQAVANYSMTIRGKKAPQWWSFEFPVGSGTNLLLSAEDELKRLKGYSEN</sequence>
<evidence type="ECO:0000313" key="2">
    <source>
        <dbReference type="Proteomes" id="UP000224362"/>
    </source>
</evidence>
<gene>
    <name evidence="1" type="ORF">2050H1_040</name>
</gene>
<reference evidence="1 2" key="1">
    <citation type="submission" date="2017-06" db="EMBL/GenBank/DDBJ databases">
        <authorList>
            <person name="Kim H.J."/>
            <person name="Triplett B.A."/>
        </authorList>
    </citation>
    <scope>NUCLEOTIDE SEQUENCE [LARGE SCALE GENOMIC DNA]</scope>
</reference>
<organism evidence="1 2">
    <name type="scientific">Serratia phage 2050H1</name>
    <dbReference type="NCBI Taxonomy" id="2024250"/>
    <lineage>
        <taxon>Viruses</taxon>
        <taxon>Duplodnaviria</taxon>
        <taxon>Heunggongvirae</taxon>
        <taxon>Uroviricota</taxon>
        <taxon>Caudoviricetes</taxon>
        <taxon>Pantevenvirales</taxon>
        <taxon>Ackermannviridae</taxon>
        <taxon>Miltonvirus</taxon>
        <taxon>Miltonvirus MAM1</taxon>
    </lineage>
</organism>